<comment type="caution">
    <text evidence="1">The sequence shown here is derived from an EMBL/GenBank/DDBJ whole genome shotgun (WGS) entry which is preliminary data.</text>
</comment>
<accession>X1VER3</accession>
<protein>
    <recommendedName>
        <fullName evidence="2">L-2-amino-thiazoline-4-carboxylic acid hydrolase</fullName>
    </recommendedName>
</protein>
<evidence type="ECO:0000313" key="1">
    <source>
        <dbReference type="EMBL" id="GAJ12711.1"/>
    </source>
</evidence>
<feature type="non-terminal residue" evidence="1">
    <location>
        <position position="1"/>
    </location>
</feature>
<sequence length="250" mass="29865">EYIIGDVELFLEVIYEKKKEFFEEVIDKYQQYLVEKMVNGSPNVSVKEFNFDYAKNTFISKYPQLLEKIEKSIFYHMRFQFNKDKLTKEGTMEIPFKDSYRSQLLQIYFLGLTLSALLPREEALNLSKIHIIRKWEKPPLRPTEIDNLEEFEGINQENRVIRTHKRHGLMGEGRYILKIERCLYGEVVQDLEDLELAYTHECYIDHVLPTMKNKNFVLTRTKTVMQGDSYCDICYHDKRIVKEVIHPSDE</sequence>
<gene>
    <name evidence="1" type="ORF">S12H4_47709</name>
</gene>
<organism evidence="1">
    <name type="scientific">marine sediment metagenome</name>
    <dbReference type="NCBI Taxonomy" id="412755"/>
    <lineage>
        <taxon>unclassified sequences</taxon>
        <taxon>metagenomes</taxon>
        <taxon>ecological metagenomes</taxon>
    </lineage>
</organism>
<evidence type="ECO:0008006" key="2">
    <source>
        <dbReference type="Google" id="ProtNLM"/>
    </source>
</evidence>
<feature type="non-terminal residue" evidence="1">
    <location>
        <position position="250"/>
    </location>
</feature>
<dbReference type="EMBL" id="BARW01029737">
    <property type="protein sequence ID" value="GAJ12711.1"/>
    <property type="molecule type" value="Genomic_DNA"/>
</dbReference>
<proteinExistence type="predicted"/>
<dbReference type="Pfam" id="PF14196">
    <property type="entry name" value="ATC_hydrolase"/>
    <property type="match status" value="1"/>
</dbReference>
<reference evidence="1" key="1">
    <citation type="journal article" date="2014" name="Front. Microbiol.">
        <title>High frequency of phylogenetically diverse reductive dehalogenase-homologous genes in deep subseafloor sedimentary metagenomes.</title>
        <authorList>
            <person name="Kawai M."/>
            <person name="Futagami T."/>
            <person name="Toyoda A."/>
            <person name="Takaki Y."/>
            <person name="Nishi S."/>
            <person name="Hori S."/>
            <person name="Arai W."/>
            <person name="Tsubouchi T."/>
            <person name="Morono Y."/>
            <person name="Uchiyama I."/>
            <person name="Ito T."/>
            <person name="Fujiyama A."/>
            <person name="Inagaki F."/>
            <person name="Takami H."/>
        </authorList>
    </citation>
    <scope>NUCLEOTIDE SEQUENCE</scope>
    <source>
        <strain evidence="1">Expedition CK06-06</strain>
    </source>
</reference>
<dbReference type="AlphaFoldDB" id="X1VER3"/>
<name>X1VER3_9ZZZZ</name>
<dbReference type="InterPro" id="IPR026002">
    <property type="entry name" value="ATC_hydrolase-like"/>
</dbReference>